<sequence length="150" mass="16257">MKKLTLLAALGLGMASVSAQAAVVECLISGTPTPQEFTPQFCSSQASSPATEVIFRLTSSKPIAEVTWNYSGTSGRWDCRKGQYCVFSNSTREPSGNAEACATRVLYKDGTWENLNSCAYGMFWYGSGPVITPFTHDVTEEQLNASSEQF</sequence>
<evidence type="ECO:0000256" key="1">
    <source>
        <dbReference type="SAM" id="SignalP"/>
    </source>
</evidence>
<evidence type="ECO:0000313" key="2">
    <source>
        <dbReference type="EMBL" id="MDK2593657.1"/>
    </source>
</evidence>
<keyword evidence="3" id="KW-1185">Reference proteome</keyword>
<gene>
    <name evidence="2" type="ORF">QNM18_01080</name>
</gene>
<dbReference type="Proteomes" id="UP001231915">
    <property type="component" value="Unassembled WGS sequence"/>
</dbReference>
<protein>
    <submittedName>
        <fullName evidence="2">Uncharacterized protein</fullName>
    </submittedName>
</protein>
<evidence type="ECO:0000313" key="3">
    <source>
        <dbReference type="Proteomes" id="UP001231915"/>
    </source>
</evidence>
<feature type="chain" id="PRO_5045802140" evidence="1">
    <location>
        <begin position="22"/>
        <end position="150"/>
    </location>
</feature>
<feature type="signal peptide" evidence="1">
    <location>
        <begin position="1"/>
        <end position="21"/>
    </location>
</feature>
<organism evidence="2 3">
    <name type="scientific">Pseudoalteromonas obscura</name>
    <dbReference type="NCBI Taxonomy" id="3048491"/>
    <lineage>
        <taxon>Bacteria</taxon>
        <taxon>Pseudomonadati</taxon>
        <taxon>Pseudomonadota</taxon>
        <taxon>Gammaproteobacteria</taxon>
        <taxon>Alteromonadales</taxon>
        <taxon>Pseudoalteromonadaceae</taxon>
        <taxon>Pseudoalteromonas</taxon>
    </lineage>
</organism>
<accession>A0ABT7EG13</accession>
<name>A0ABT7EG13_9GAMM</name>
<proteinExistence type="predicted"/>
<reference evidence="2 3" key="1">
    <citation type="submission" date="2023-05" db="EMBL/GenBank/DDBJ databases">
        <title>Pseudoalteromonas ardens sp. nov., Pseudoalteromonas obscura sp. nov., and Pseudoalteromonas umbrosa sp. nov., isolated from the coral Montipora capitata.</title>
        <authorList>
            <person name="Thomas E.M."/>
            <person name="Smith E.M."/>
            <person name="Papke E."/>
            <person name="Shlafstein M.D."/>
            <person name="Oline D.K."/>
            <person name="Videau P."/>
            <person name="Saw J.H."/>
            <person name="Strangman W.K."/>
            <person name="Ushijima B."/>
        </authorList>
    </citation>
    <scope>NUCLEOTIDE SEQUENCE [LARGE SCALE GENOMIC DNA]</scope>
    <source>
        <strain evidence="2 3">P94</strain>
    </source>
</reference>
<comment type="caution">
    <text evidence="2">The sequence shown here is derived from an EMBL/GenBank/DDBJ whole genome shotgun (WGS) entry which is preliminary data.</text>
</comment>
<dbReference type="RefSeq" id="WP_284136059.1">
    <property type="nucleotide sequence ID" value="NZ_JASJUT010000001.1"/>
</dbReference>
<keyword evidence="1" id="KW-0732">Signal</keyword>
<dbReference type="EMBL" id="JASJUT010000001">
    <property type="protein sequence ID" value="MDK2593657.1"/>
    <property type="molecule type" value="Genomic_DNA"/>
</dbReference>